<keyword evidence="2" id="KW-0472">Membrane</keyword>
<gene>
    <name evidence="3" type="ORF">AC578_4769</name>
</gene>
<reference evidence="3 4" key="1">
    <citation type="submission" date="2015-07" db="EMBL/GenBank/DDBJ databases">
        <title>Comparative genomics of the Sigatoka disease complex on banana suggests a link between parallel evolutionary changes in Pseudocercospora fijiensis and Pseudocercospora eumusae and increased virulence on the banana host.</title>
        <authorList>
            <person name="Chang T.-C."/>
            <person name="Salvucci A."/>
            <person name="Crous P.W."/>
            <person name="Stergiopoulos I."/>
        </authorList>
    </citation>
    <scope>NUCLEOTIDE SEQUENCE [LARGE SCALE GENOMIC DNA]</scope>
    <source>
        <strain evidence="3 4">CBS 114824</strain>
    </source>
</reference>
<dbReference type="EMBL" id="LFZN01000032">
    <property type="protein sequence ID" value="KXT03209.1"/>
    <property type="molecule type" value="Genomic_DNA"/>
</dbReference>
<name>A0A139HLH6_9PEZI</name>
<feature type="region of interest" description="Disordered" evidence="1">
    <location>
        <begin position="332"/>
        <end position="362"/>
    </location>
</feature>
<feature type="compositionally biased region" description="Polar residues" evidence="1">
    <location>
        <begin position="336"/>
        <end position="345"/>
    </location>
</feature>
<evidence type="ECO:0000256" key="1">
    <source>
        <dbReference type="SAM" id="MobiDB-lite"/>
    </source>
</evidence>
<evidence type="ECO:0000256" key="2">
    <source>
        <dbReference type="SAM" id="Phobius"/>
    </source>
</evidence>
<keyword evidence="4" id="KW-1185">Reference proteome</keyword>
<dbReference type="AlphaFoldDB" id="A0A139HLH6"/>
<protein>
    <recommendedName>
        <fullName evidence="5">Mid2 domain-containing protein</fullName>
    </recommendedName>
</protein>
<keyword evidence="2" id="KW-1133">Transmembrane helix</keyword>
<evidence type="ECO:0008006" key="5">
    <source>
        <dbReference type="Google" id="ProtNLM"/>
    </source>
</evidence>
<proteinExistence type="predicted"/>
<organism evidence="3 4">
    <name type="scientific">Pseudocercospora eumusae</name>
    <dbReference type="NCBI Taxonomy" id="321146"/>
    <lineage>
        <taxon>Eukaryota</taxon>
        <taxon>Fungi</taxon>
        <taxon>Dikarya</taxon>
        <taxon>Ascomycota</taxon>
        <taxon>Pezizomycotina</taxon>
        <taxon>Dothideomycetes</taxon>
        <taxon>Dothideomycetidae</taxon>
        <taxon>Mycosphaerellales</taxon>
        <taxon>Mycosphaerellaceae</taxon>
        <taxon>Pseudocercospora</taxon>
    </lineage>
</organism>
<keyword evidence="2" id="KW-0812">Transmembrane</keyword>
<dbReference type="STRING" id="321146.A0A139HLH6"/>
<comment type="caution">
    <text evidence="3">The sequence shown here is derived from an EMBL/GenBank/DDBJ whole genome shotgun (WGS) entry which is preliminary data.</text>
</comment>
<evidence type="ECO:0000313" key="4">
    <source>
        <dbReference type="Proteomes" id="UP000070133"/>
    </source>
</evidence>
<sequence length="362" mass="38525">MHRASSSLSRCNTTLFVHCFLDIILSLFHHSSLFPFLLTAMSLAYTLRRALVVLAILAVPLVHAQQCFYPDGTLSSDTPCITASDSSCCAASSFCMDNGLCFGSGMVSRGSCTDKTWESGACASYCTTKSPGSSIPLTPCATSNGESTFACGLDASACKKNSNTFPMVGGASFVLREAQVAAMVAPVLASMSASASASPKSSACASDALYTGGQMAGLGIGLAIPLLIAACAAVFLWQKERARKPRLMYQLPDDDFKSPPPPQPAVHFIPASRDNSDACSFRTVTPEIVQISGRATPQHKPDHLQSFQERYQAMNKNLIGLSVQAQELDGQPVGSAFNSRQQQQPFALPNRPPNATRPQRPR</sequence>
<feature type="transmembrane region" description="Helical" evidence="2">
    <location>
        <begin position="15"/>
        <end position="38"/>
    </location>
</feature>
<dbReference type="EMBL" id="LFZN01000032">
    <property type="protein sequence ID" value="KXT03207.1"/>
    <property type="molecule type" value="Genomic_DNA"/>
</dbReference>
<evidence type="ECO:0000313" key="3">
    <source>
        <dbReference type="EMBL" id="KXT03209.1"/>
    </source>
</evidence>
<dbReference type="OrthoDB" id="5215637at2759"/>
<feature type="transmembrane region" description="Helical" evidence="2">
    <location>
        <begin position="50"/>
        <end position="69"/>
    </location>
</feature>
<dbReference type="Proteomes" id="UP000070133">
    <property type="component" value="Unassembled WGS sequence"/>
</dbReference>
<accession>A0A139HLH6</accession>
<feature type="transmembrane region" description="Helical" evidence="2">
    <location>
        <begin position="215"/>
        <end position="237"/>
    </location>
</feature>